<dbReference type="EMBL" id="LOBU02000002">
    <property type="protein sequence ID" value="OKA11151.1"/>
    <property type="molecule type" value="Genomic_DNA"/>
</dbReference>
<dbReference type="SUPFAM" id="SSF64182">
    <property type="entry name" value="DHH phosphoesterases"/>
    <property type="match status" value="1"/>
</dbReference>
<dbReference type="AlphaFoldDB" id="A0A154MK53"/>
<dbReference type="InterPro" id="IPR051319">
    <property type="entry name" value="Oligoribo/pAp-PDE_c-di-AMP_PDE"/>
</dbReference>
<dbReference type="RefSeq" id="WP_061983846.1">
    <property type="nucleotide sequence ID" value="NZ_FOPQ01000009.1"/>
</dbReference>
<dbReference type="PANTHER" id="PTHR47618:SF1">
    <property type="entry name" value="BIFUNCTIONAL OLIGORIBONUCLEASE AND PAP PHOSPHATASE NRNA"/>
    <property type="match status" value="1"/>
</dbReference>
<evidence type="ECO:0000313" key="3">
    <source>
        <dbReference type="EMBL" id="KZB84686.1"/>
    </source>
</evidence>
<protein>
    <submittedName>
        <fullName evidence="3">Phosphoesterase</fullName>
    </submittedName>
</protein>
<dbReference type="InterPro" id="IPR003156">
    <property type="entry name" value="DHHA1_dom"/>
</dbReference>
<name>A0A154MK53_9PSEU</name>
<dbReference type="Pfam" id="PF02272">
    <property type="entry name" value="DHHA1"/>
    <property type="match status" value="1"/>
</dbReference>
<dbReference type="OrthoDB" id="9803668at2"/>
<feature type="domain" description="DHHA1" evidence="2">
    <location>
        <begin position="245"/>
        <end position="332"/>
    </location>
</feature>
<reference evidence="3 5" key="1">
    <citation type="submission" date="2015-12" db="EMBL/GenBank/DDBJ databases">
        <title>Amycolatopsis regifaucium genome sequencing and assembly.</title>
        <authorList>
            <person name="Mayilraj S."/>
        </authorList>
    </citation>
    <scope>NUCLEOTIDE SEQUENCE [LARGE SCALE GENOMIC DNA]</scope>
    <source>
        <strain evidence="3 5">GY080</strain>
    </source>
</reference>
<sequence length="337" mass="35282">MTATPLPNLKEAAALLARASDVTLLGHVRPDADALGSALALGRALQLRGGVKVRVSVGEPEEMPETLRGLDVGGLYVPASELPESEQLLVALDTPTPGRLGKLAPRVDAVRAAGGDVLVIDHHASNVFYGTKHVVDDTAEATAVLVFALLQELGAEIDEPIARCLYAGLVTDTSGFRRARPSTHLMAARLLEAGVDPDKVVREIVDDHPFAWLPMLSEVLAGARLEPDEARGFGLASAVVTREVARTVRGEEVEAVIDVVRSTREAGVAVVLKEAEPIGPKQRWQISLRSTGGVDVSAAAGELGGGGHRQAAGCTAEGTAGEVLDRLKEALSRAPLL</sequence>
<dbReference type="Gene3D" id="3.10.310.30">
    <property type="match status" value="1"/>
</dbReference>
<dbReference type="Proteomes" id="UP000186883">
    <property type="component" value="Unassembled WGS sequence"/>
</dbReference>
<dbReference type="InterPro" id="IPR038763">
    <property type="entry name" value="DHH_sf"/>
</dbReference>
<evidence type="ECO:0000259" key="1">
    <source>
        <dbReference type="Pfam" id="PF01368"/>
    </source>
</evidence>
<feature type="domain" description="DDH" evidence="1">
    <location>
        <begin position="22"/>
        <end position="168"/>
    </location>
</feature>
<evidence type="ECO:0000313" key="4">
    <source>
        <dbReference type="EMBL" id="OKA11151.1"/>
    </source>
</evidence>
<dbReference type="PANTHER" id="PTHR47618">
    <property type="entry name" value="BIFUNCTIONAL OLIGORIBONUCLEASE AND PAP PHOSPHATASE NRNA"/>
    <property type="match status" value="1"/>
</dbReference>
<dbReference type="InterPro" id="IPR001667">
    <property type="entry name" value="DDH_dom"/>
</dbReference>
<proteinExistence type="predicted"/>
<accession>A0A154MK53</accession>
<dbReference type="EMBL" id="LQCI01000014">
    <property type="protein sequence ID" value="KZB84686.1"/>
    <property type="molecule type" value="Genomic_DNA"/>
</dbReference>
<gene>
    <name evidence="4" type="ORF">ATP06_0203145</name>
    <name evidence="3" type="ORF">AVL48_33475</name>
</gene>
<dbReference type="Proteomes" id="UP000076321">
    <property type="component" value="Unassembled WGS sequence"/>
</dbReference>
<comment type="caution">
    <text evidence="3">The sequence shown here is derived from an EMBL/GenBank/DDBJ whole genome shotgun (WGS) entry which is preliminary data.</text>
</comment>
<dbReference type="Gene3D" id="3.90.1640.10">
    <property type="entry name" value="inorganic pyrophosphatase (n-terminal core)"/>
    <property type="match status" value="1"/>
</dbReference>
<keyword evidence="6" id="KW-1185">Reference proteome</keyword>
<evidence type="ECO:0000313" key="6">
    <source>
        <dbReference type="Proteomes" id="UP000186883"/>
    </source>
</evidence>
<evidence type="ECO:0000259" key="2">
    <source>
        <dbReference type="Pfam" id="PF02272"/>
    </source>
</evidence>
<dbReference type="GO" id="GO:0003676">
    <property type="term" value="F:nucleic acid binding"/>
    <property type="evidence" value="ECO:0007669"/>
    <property type="project" value="InterPro"/>
</dbReference>
<evidence type="ECO:0000313" key="5">
    <source>
        <dbReference type="Proteomes" id="UP000076321"/>
    </source>
</evidence>
<organism evidence="3 5">
    <name type="scientific">Amycolatopsis regifaucium</name>
    <dbReference type="NCBI Taxonomy" id="546365"/>
    <lineage>
        <taxon>Bacteria</taxon>
        <taxon>Bacillati</taxon>
        <taxon>Actinomycetota</taxon>
        <taxon>Actinomycetes</taxon>
        <taxon>Pseudonocardiales</taxon>
        <taxon>Pseudonocardiaceae</taxon>
        <taxon>Amycolatopsis</taxon>
    </lineage>
</organism>
<dbReference type="Pfam" id="PF01368">
    <property type="entry name" value="DHH"/>
    <property type="match status" value="1"/>
</dbReference>
<reference evidence="4 6" key="2">
    <citation type="submission" date="2016-11" db="EMBL/GenBank/DDBJ databases">
        <title>Genome sequencing of Amycolatopsis regifaucium.</title>
        <authorList>
            <person name="Mayilraj S."/>
            <person name="Kaur N."/>
        </authorList>
    </citation>
    <scope>NUCLEOTIDE SEQUENCE [LARGE SCALE GENOMIC DNA]</scope>
    <source>
        <strain evidence="4 6">GY080</strain>
    </source>
</reference>